<dbReference type="Pfam" id="PF00367">
    <property type="entry name" value="PTS_EIIB"/>
    <property type="match status" value="1"/>
</dbReference>
<keyword evidence="17" id="KW-1185">Reference proteome</keyword>
<evidence type="ECO:0000259" key="14">
    <source>
        <dbReference type="PROSITE" id="PS51098"/>
    </source>
</evidence>
<dbReference type="SUPFAM" id="SSF51261">
    <property type="entry name" value="Duplicated hybrid motif"/>
    <property type="match status" value="1"/>
</dbReference>
<dbReference type="InterPro" id="IPR003352">
    <property type="entry name" value="PTS_EIIC"/>
</dbReference>
<dbReference type="InterPro" id="IPR018113">
    <property type="entry name" value="PTrfase_EIIB_Cys"/>
</dbReference>
<keyword evidence="6" id="KW-0598">Phosphotransferase system</keyword>
<dbReference type="Pfam" id="PF02378">
    <property type="entry name" value="PTS_EIIC"/>
    <property type="match status" value="1"/>
</dbReference>
<feature type="transmembrane region" description="Helical" evidence="12">
    <location>
        <begin position="428"/>
        <end position="452"/>
    </location>
</feature>
<sequence>MAVIRDYNKLASDILREVGGEENINSFTRCATRLRLVLNETPTDAKRRVQSLPGVIAVVESGGQFQVVIGTHVADVFNAMSGLVKETASMNSAAKKTRKLDAVIATMSAVFAPIVYILAAAGILQGLLIVVSLIDADIKTTGTFAVLNFMSWTPFAFLPVFIAITAARHFKCNPFIAVLCCCALISPDWAALAGRIAGGESITFLFFPLSKTVYTSSVLPPLFLVWALSCFERRVEKWIPEVVSPLFTPLICFVVIVPLTLIVIGPLTTWAAMGVANGYNALFHAAPAVAAAVIGGVWQIIVIFGVHWGITPVIMANFDTQGYDSFQAYQTIAVIGQMAAVFGVFLKTRNTQLKATSVSAGITAIFGITEPAIYGVTLRFKKPFICGCIGGAIGAVVASLFGSLYYAYAALPGLFTLVNAISPNAPMSFVGELVGAGTCIVLTIVMVQFVGFEDPANEEESQPADAVKSQATPHVAAVSGIEMLSPLKGEVVALESVADDAFAGKALGDGIAIKPEEGKVVAPCDATVATVIESHHAIGLLCDNGAELLIHVGLNTVNLQGQHFRPLVKEGDVVKAGTPLLEFDKASIEREGYDLTTPVLVVNSEGFTLTKHQLDGAIGRGGAADVSCIRRHGRTNMVSTKPRRNPSGFASRTLLQHVSELDVPDSV</sequence>
<dbReference type="Gene3D" id="3.30.1360.60">
    <property type="entry name" value="Glucose permease domain IIB"/>
    <property type="match status" value="1"/>
</dbReference>
<keyword evidence="5" id="KW-0808">Transferase</keyword>
<dbReference type="PROSITE" id="PS51093">
    <property type="entry name" value="PTS_EIIA_TYPE_1"/>
    <property type="match status" value="1"/>
</dbReference>
<evidence type="ECO:0000256" key="4">
    <source>
        <dbReference type="ARBA" id="ARBA00022597"/>
    </source>
</evidence>
<dbReference type="InterPro" id="IPR013013">
    <property type="entry name" value="PTS_EIIC_1"/>
</dbReference>
<dbReference type="PANTHER" id="PTHR30175">
    <property type="entry name" value="PHOSPHOTRANSFERASE SYSTEM TRANSPORT PROTEIN"/>
    <property type="match status" value="1"/>
</dbReference>
<dbReference type="InterPro" id="IPR050558">
    <property type="entry name" value="PTS_Sugar-Specific_Components"/>
</dbReference>
<dbReference type="InterPro" id="IPR011297">
    <property type="entry name" value="PTS_IIABC_b_glu"/>
</dbReference>
<dbReference type="SUPFAM" id="SSF55604">
    <property type="entry name" value="Glucose permease domain IIB"/>
    <property type="match status" value="1"/>
</dbReference>
<keyword evidence="9 12" id="KW-1133">Transmembrane helix</keyword>
<keyword evidence="10 12" id="KW-0472">Membrane</keyword>
<dbReference type="InterPro" id="IPR011055">
    <property type="entry name" value="Dup_hybrid_motif"/>
</dbReference>
<keyword evidence="2" id="KW-0813">Transport</keyword>
<dbReference type="Pfam" id="PF00358">
    <property type="entry name" value="PTS_EIIA_1"/>
    <property type="match status" value="1"/>
</dbReference>
<feature type="transmembrane region" description="Helical" evidence="12">
    <location>
        <begin position="285"/>
        <end position="308"/>
    </location>
</feature>
<feature type="transmembrane region" description="Helical" evidence="12">
    <location>
        <begin position="174"/>
        <end position="192"/>
    </location>
</feature>
<feature type="transmembrane region" description="Helical" evidence="12">
    <location>
        <begin position="358"/>
        <end position="377"/>
    </location>
</feature>
<evidence type="ECO:0000256" key="2">
    <source>
        <dbReference type="ARBA" id="ARBA00022448"/>
    </source>
</evidence>
<comment type="subcellular location">
    <subcellularLocation>
        <location evidence="1">Cell membrane</location>
        <topology evidence="1">Multi-pass membrane protein</topology>
    </subcellularLocation>
</comment>
<protein>
    <submittedName>
        <fullName evidence="16">PTS beta-glucoside transporter subunit EIIBCA</fullName>
    </submittedName>
</protein>
<gene>
    <name evidence="16" type="ORF">B2M27_07840</name>
</gene>
<evidence type="ECO:0000256" key="8">
    <source>
        <dbReference type="ARBA" id="ARBA00022777"/>
    </source>
</evidence>
<dbReference type="NCBIfam" id="TIGR00830">
    <property type="entry name" value="PTBA"/>
    <property type="match status" value="1"/>
</dbReference>
<name>A0ABX3UJL3_KLUIN</name>
<dbReference type="PROSITE" id="PS51098">
    <property type="entry name" value="PTS_EIIB_TYPE_1"/>
    <property type="match status" value="1"/>
</dbReference>
<feature type="transmembrane region" description="Helical" evidence="12">
    <location>
        <begin position="146"/>
        <end position="167"/>
    </location>
</feature>
<keyword evidence="8" id="KW-0418">Kinase</keyword>
<dbReference type="EMBL" id="MWPR01000008">
    <property type="protein sequence ID" value="ORJ51030.1"/>
    <property type="molecule type" value="Genomic_DNA"/>
</dbReference>
<evidence type="ECO:0000259" key="15">
    <source>
        <dbReference type="PROSITE" id="PS51103"/>
    </source>
</evidence>
<keyword evidence="4" id="KW-0762">Sugar transport</keyword>
<dbReference type="Gene3D" id="2.70.70.10">
    <property type="entry name" value="Glucose Permease (Domain IIA)"/>
    <property type="match status" value="1"/>
</dbReference>
<feature type="transmembrane region" description="Helical" evidence="12">
    <location>
        <begin position="243"/>
        <end position="265"/>
    </location>
</feature>
<feature type="transmembrane region" description="Helical" evidence="12">
    <location>
        <begin position="384"/>
        <end position="408"/>
    </location>
</feature>
<organism evidence="16 17">
    <name type="scientific">Kluyvera intermedia</name>
    <name type="common">Enterobacter intermedius</name>
    <dbReference type="NCBI Taxonomy" id="61648"/>
    <lineage>
        <taxon>Bacteria</taxon>
        <taxon>Pseudomonadati</taxon>
        <taxon>Pseudomonadota</taxon>
        <taxon>Gammaproteobacteria</taxon>
        <taxon>Enterobacterales</taxon>
        <taxon>Enterobacteriaceae</taxon>
        <taxon>Kluyvera</taxon>
    </lineage>
</organism>
<dbReference type="PROSITE" id="PS51103">
    <property type="entry name" value="PTS_EIIC_TYPE_1"/>
    <property type="match status" value="1"/>
</dbReference>
<dbReference type="CDD" id="cd00212">
    <property type="entry name" value="PTS_IIB_glc"/>
    <property type="match status" value="1"/>
</dbReference>
<dbReference type="PROSITE" id="PS01035">
    <property type="entry name" value="PTS_EIIB_TYPE_1_CYS"/>
    <property type="match status" value="1"/>
</dbReference>
<evidence type="ECO:0000256" key="1">
    <source>
        <dbReference type="ARBA" id="ARBA00004651"/>
    </source>
</evidence>
<evidence type="ECO:0000256" key="3">
    <source>
        <dbReference type="ARBA" id="ARBA00022475"/>
    </source>
</evidence>
<evidence type="ECO:0000256" key="7">
    <source>
        <dbReference type="ARBA" id="ARBA00022692"/>
    </source>
</evidence>
<keyword evidence="7 12" id="KW-0812">Transmembrane</keyword>
<evidence type="ECO:0000256" key="6">
    <source>
        <dbReference type="ARBA" id="ARBA00022683"/>
    </source>
</evidence>
<accession>A0ABX3UJL3</accession>
<dbReference type="InterPro" id="IPR001996">
    <property type="entry name" value="PTS_IIB_1"/>
</dbReference>
<dbReference type="RefSeq" id="WP_085005843.1">
    <property type="nucleotide sequence ID" value="NZ_MWPR01000008.1"/>
</dbReference>
<dbReference type="InterPro" id="IPR001127">
    <property type="entry name" value="PTS_EIIA_1_perm"/>
</dbReference>
<feature type="active site" description="Phosphocysteine intermediate; for EIIB activity" evidence="11">
    <location>
        <position position="30"/>
    </location>
</feature>
<dbReference type="NCBIfam" id="TIGR01995">
    <property type="entry name" value="PTS-II-ABC-beta"/>
    <property type="match status" value="1"/>
</dbReference>
<feature type="domain" description="PTS EIIB type-1" evidence="14">
    <location>
        <begin position="8"/>
        <end position="90"/>
    </location>
</feature>
<evidence type="ECO:0000313" key="17">
    <source>
        <dbReference type="Proteomes" id="UP000192521"/>
    </source>
</evidence>
<evidence type="ECO:0000256" key="9">
    <source>
        <dbReference type="ARBA" id="ARBA00022989"/>
    </source>
</evidence>
<feature type="transmembrane region" description="Helical" evidence="12">
    <location>
        <begin position="102"/>
        <end position="134"/>
    </location>
</feature>
<feature type="domain" description="PTS EIIC type-1" evidence="15">
    <location>
        <begin position="105"/>
        <end position="462"/>
    </location>
</feature>
<dbReference type="PROSITE" id="PS00371">
    <property type="entry name" value="PTS_EIIA_TYPE_1_HIS"/>
    <property type="match status" value="1"/>
</dbReference>
<comment type="caution">
    <text evidence="16">The sequence shown here is derived from an EMBL/GenBank/DDBJ whole genome shotgun (WGS) entry which is preliminary data.</text>
</comment>
<evidence type="ECO:0000256" key="12">
    <source>
        <dbReference type="SAM" id="Phobius"/>
    </source>
</evidence>
<evidence type="ECO:0000256" key="10">
    <source>
        <dbReference type="ARBA" id="ARBA00023136"/>
    </source>
</evidence>
<dbReference type="PANTHER" id="PTHR30175:SF1">
    <property type="entry name" value="PTS SYSTEM ARBUTIN-, CELLOBIOSE-, AND SALICIN-SPECIFIC EIIBC COMPONENT-RELATED"/>
    <property type="match status" value="1"/>
</dbReference>
<evidence type="ECO:0000256" key="11">
    <source>
        <dbReference type="PROSITE-ProRule" id="PRU00421"/>
    </source>
</evidence>
<dbReference type="InterPro" id="IPR036878">
    <property type="entry name" value="Glu_permease_IIB"/>
</dbReference>
<proteinExistence type="predicted"/>
<feature type="transmembrane region" description="Helical" evidence="12">
    <location>
        <begin position="212"/>
        <end position="231"/>
    </location>
</feature>
<keyword evidence="3" id="KW-1003">Cell membrane</keyword>
<feature type="domain" description="PTS EIIA type-1" evidence="13">
    <location>
        <begin position="499"/>
        <end position="603"/>
    </location>
</feature>
<evidence type="ECO:0000259" key="13">
    <source>
        <dbReference type="PROSITE" id="PS51093"/>
    </source>
</evidence>
<reference evidence="16 17" key="1">
    <citation type="submission" date="2017-02" db="EMBL/GenBank/DDBJ databases">
        <title>Draft genome sequence of a Kluyvera intermedia isolate from a patient with a pancreatic abscess.</title>
        <authorList>
            <person name="Thele R."/>
        </authorList>
    </citation>
    <scope>NUCLEOTIDE SEQUENCE [LARGE SCALE GENOMIC DNA]</scope>
    <source>
        <strain evidence="16 17">FOSA7093</strain>
    </source>
</reference>
<dbReference type="Proteomes" id="UP000192521">
    <property type="component" value="Unassembled WGS sequence"/>
</dbReference>
<evidence type="ECO:0000313" key="16">
    <source>
        <dbReference type="EMBL" id="ORJ51030.1"/>
    </source>
</evidence>
<evidence type="ECO:0000256" key="5">
    <source>
        <dbReference type="ARBA" id="ARBA00022679"/>
    </source>
</evidence>